<keyword evidence="2 9" id="KW-0479">Metal-binding</keyword>
<keyword evidence="9" id="KW-0963">Cytoplasm</keyword>
<accession>A0A160DSE0</accession>
<sequence>MTARIVVVGSVNIDMVVHCDTLPAPGQTVIGGTFRKLPGGKGANQAVAAARLGAAVTFVGCIGDDDLGREARAALAAEGIDTAHLAVVSSASTGVALISVDAAGQNAITVASAANATLAPAQVDAAGAAIEAADLLVCQLESPQPAVAQAIVRACRAGVPVLLNPAPAPPAPPAFLGAVDVLVPNEVEAAALTGMPATAFDAATAAEQLRAAGAAGVIVTLGSAGLCLADAAGTLRLPAQQVEVVDATGAGDAFVGALAVALAEGADLRAAAAFAQRAAAVSVTRPGAMAAMPRRGELAGW</sequence>
<dbReference type="PANTHER" id="PTHR10584:SF166">
    <property type="entry name" value="RIBOKINASE"/>
    <property type="match status" value="1"/>
</dbReference>
<keyword evidence="3 9" id="KW-0547">Nucleotide-binding</keyword>
<feature type="binding site" evidence="9">
    <location>
        <position position="246"/>
    </location>
    <ligand>
        <name>K(+)</name>
        <dbReference type="ChEBI" id="CHEBI:29103"/>
    </ligand>
</feature>
<evidence type="ECO:0000256" key="1">
    <source>
        <dbReference type="ARBA" id="ARBA00022679"/>
    </source>
</evidence>
<evidence type="ECO:0000256" key="3">
    <source>
        <dbReference type="ARBA" id="ARBA00022741"/>
    </source>
</evidence>
<evidence type="ECO:0000256" key="6">
    <source>
        <dbReference type="ARBA" id="ARBA00022842"/>
    </source>
</evidence>
<dbReference type="EMBL" id="CP015249">
    <property type="protein sequence ID" value="ANB17197.1"/>
    <property type="molecule type" value="Genomic_DNA"/>
</dbReference>
<dbReference type="CDD" id="cd01174">
    <property type="entry name" value="ribokinase"/>
    <property type="match status" value="1"/>
</dbReference>
<dbReference type="NCBIfam" id="TIGR02152">
    <property type="entry name" value="D_ribokin_bact"/>
    <property type="match status" value="1"/>
</dbReference>
<evidence type="ECO:0000259" key="11">
    <source>
        <dbReference type="Pfam" id="PF00294"/>
    </source>
</evidence>
<evidence type="ECO:0000256" key="5">
    <source>
        <dbReference type="ARBA" id="ARBA00022840"/>
    </source>
</evidence>
<comment type="caution">
    <text evidence="9">Lacks conserved residue(s) required for the propagation of feature annotation.</text>
</comment>
<feature type="binding site" evidence="9">
    <location>
        <position position="141"/>
    </location>
    <ligand>
        <name>substrate</name>
    </ligand>
</feature>
<evidence type="ECO:0000256" key="8">
    <source>
        <dbReference type="ARBA" id="ARBA00023277"/>
    </source>
</evidence>
<dbReference type="PATRIC" id="fig|1300342.3.peg.1140"/>
<dbReference type="InterPro" id="IPR011611">
    <property type="entry name" value="PfkB_dom"/>
</dbReference>
<dbReference type="GO" id="GO:0046872">
    <property type="term" value="F:metal ion binding"/>
    <property type="evidence" value="ECO:0007669"/>
    <property type="project" value="UniProtKB-KW"/>
</dbReference>
<dbReference type="SUPFAM" id="SSF53613">
    <property type="entry name" value="Ribokinase-like"/>
    <property type="match status" value="1"/>
</dbReference>
<dbReference type="Proteomes" id="UP000076830">
    <property type="component" value="Chromosome"/>
</dbReference>
<keyword evidence="1 9" id="KW-0808">Transferase</keyword>
<proteinExistence type="inferred from homology"/>
<evidence type="ECO:0000313" key="13">
    <source>
        <dbReference type="Proteomes" id="UP000076830"/>
    </source>
</evidence>
<comment type="function">
    <text evidence="9">Catalyzes the phosphorylation of ribose at O-5 in a reaction requiring ATP and magnesium. The resulting D-ribose-5-phosphate can then be used either for sythesis of nucleotides, histidine, and tryptophan, or as a component of the pentose phosphate pathway.</text>
</comment>
<feature type="binding site" evidence="9">
    <location>
        <position position="185"/>
    </location>
    <ligand>
        <name>ATP</name>
        <dbReference type="ChEBI" id="CHEBI:30616"/>
    </ligand>
</feature>
<keyword evidence="5 9" id="KW-0067">ATP-binding</keyword>
<keyword evidence="8 9" id="KW-0119">Carbohydrate metabolism</keyword>
<dbReference type="GO" id="GO:0005524">
    <property type="term" value="F:ATP binding"/>
    <property type="evidence" value="ECO:0007669"/>
    <property type="project" value="UniProtKB-UniRule"/>
</dbReference>
<dbReference type="RefSeq" id="WP_083965392.1">
    <property type="nucleotide sequence ID" value="NZ_CP015249.1"/>
</dbReference>
<dbReference type="UniPathway" id="UPA00916">
    <property type="reaction ID" value="UER00889"/>
</dbReference>
<dbReference type="GO" id="GO:0004747">
    <property type="term" value="F:ribokinase activity"/>
    <property type="evidence" value="ECO:0007669"/>
    <property type="project" value="UniProtKB-UniRule"/>
</dbReference>
<feature type="domain" description="Carbohydrate kinase PfkB" evidence="11">
    <location>
        <begin position="3"/>
        <end position="293"/>
    </location>
</feature>
<keyword evidence="13" id="KW-1185">Reference proteome</keyword>
<comment type="subunit">
    <text evidence="9">Homodimer.</text>
</comment>
<comment type="catalytic activity">
    <reaction evidence="9">
        <text>D-ribose + ATP = D-ribose 5-phosphate + ADP + H(+)</text>
        <dbReference type="Rhea" id="RHEA:13697"/>
        <dbReference type="ChEBI" id="CHEBI:15378"/>
        <dbReference type="ChEBI" id="CHEBI:30616"/>
        <dbReference type="ChEBI" id="CHEBI:47013"/>
        <dbReference type="ChEBI" id="CHEBI:78346"/>
        <dbReference type="ChEBI" id="CHEBI:456216"/>
        <dbReference type="EC" id="2.7.1.15"/>
    </reaction>
</comment>
<comment type="subcellular location">
    <subcellularLocation>
        <location evidence="9">Cytoplasm</location>
    </subcellularLocation>
</comment>
<feature type="binding site" evidence="9">
    <location>
        <begin position="220"/>
        <end position="225"/>
    </location>
    <ligand>
        <name>ATP</name>
        <dbReference type="ChEBI" id="CHEBI:30616"/>
    </ligand>
</feature>
<dbReference type="STRING" id="1300342.I596_1167"/>
<dbReference type="GO" id="GO:0005829">
    <property type="term" value="C:cytosol"/>
    <property type="evidence" value="ECO:0007669"/>
    <property type="project" value="TreeGrafter"/>
</dbReference>
<comment type="similarity">
    <text evidence="9">Belongs to the carbohydrate kinase PfkB family. Ribokinase subfamily.</text>
</comment>
<evidence type="ECO:0000256" key="2">
    <source>
        <dbReference type="ARBA" id="ARBA00022723"/>
    </source>
</evidence>
<dbReference type="AlphaFoldDB" id="A0A160DSE0"/>
<gene>
    <name evidence="9" type="primary">rbsK</name>
    <name evidence="12" type="ORF">I596_1167</name>
</gene>
<dbReference type="HAMAP" id="MF_01987">
    <property type="entry name" value="Ribokinase"/>
    <property type="match status" value="1"/>
</dbReference>
<feature type="binding site" evidence="9">
    <location>
        <begin position="40"/>
        <end position="44"/>
    </location>
    <ligand>
        <name>substrate</name>
    </ligand>
</feature>
<feature type="binding site" evidence="9">
    <location>
        <position position="285"/>
    </location>
    <ligand>
        <name>K(+)</name>
        <dbReference type="ChEBI" id="CHEBI:29103"/>
    </ligand>
</feature>
<dbReference type="InterPro" id="IPR002139">
    <property type="entry name" value="Ribo/fructo_kinase"/>
</dbReference>
<comment type="cofactor">
    <cofactor evidence="9">
        <name>Mg(2+)</name>
        <dbReference type="ChEBI" id="CHEBI:18420"/>
    </cofactor>
    <text evidence="9">Requires a divalent cation, most likely magnesium in vivo, as an electrophilic catalyst to aid phosphoryl group transfer. It is the chelate of the metal and the nucleotide that is the actual substrate.</text>
</comment>
<reference evidence="12 13" key="1">
    <citation type="submission" date="2016-04" db="EMBL/GenBank/DDBJ databases">
        <title>Complete genome sequence of Dokdonella koreensis DS-123T.</title>
        <authorList>
            <person name="Kim J.F."/>
            <person name="Lee H."/>
            <person name="Kwak M.-J."/>
        </authorList>
    </citation>
    <scope>NUCLEOTIDE SEQUENCE [LARGE SCALE GENOMIC DNA]</scope>
    <source>
        <strain evidence="12 13">DS-123</strain>
    </source>
</reference>
<dbReference type="Pfam" id="PF00294">
    <property type="entry name" value="PfkB"/>
    <property type="match status" value="1"/>
</dbReference>
<dbReference type="InterPro" id="IPR011877">
    <property type="entry name" value="Ribokinase"/>
</dbReference>
<evidence type="ECO:0000313" key="12">
    <source>
        <dbReference type="EMBL" id="ANB17197.1"/>
    </source>
</evidence>
<dbReference type="PRINTS" id="PR00990">
    <property type="entry name" value="RIBOKINASE"/>
</dbReference>
<comment type="pathway">
    <text evidence="9">Carbohydrate metabolism; D-ribose degradation; D-ribose 5-phosphate from beta-D-ribopyranose: step 2/2.</text>
</comment>
<dbReference type="Gene3D" id="3.40.1190.20">
    <property type="match status" value="1"/>
</dbReference>
<name>A0A160DSE0_9GAMM</name>
<keyword evidence="7 9" id="KW-0630">Potassium</keyword>
<keyword evidence="6 9" id="KW-0460">Magnesium</keyword>
<feature type="binding site" evidence="9">
    <location>
        <position position="287"/>
    </location>
    <ligand>
        <name>K(+)</name>
        <dbReference type="ChEBI" id="CHEBI:29103"/>
    </ligand>
</feature>
<comment type="activity regulation">
    <text evidence="9">Activated by a monovalent cation that binds near, but not in, the active site. The most likely occupant of the site in vivo is potassium. Ion binding induces a conformational change that may alter substrate affinity.</text>
</comment>
<feature type="binding site" evidence="9">
    <location>
        <position position="248"/>
    </location>
    <ligand>
        <name>K(+)</name>
        <dbReference type="ChEBI" id="CHEBI:29103"/>
    </ligand>
</feature>
<evidence type="ECO:0000256" key="9">
    <source>
        <dbReference type="HAMAP-Rule" id="MF_01987"/>
    </source>
</evidence>
<feature type="binding site" evidence="9">
    <location>
        <position position="252"/>
    </location>
    <ligand>
        <name>substrate</name>
    </ligand>
</feature>
<evidence type="ECO:0000256" key="7">
    <source>
        <dbReference type="ARBA" id="ARBA00022958"/>
    </source>
</evidence>
<feature type="binding site" evidence="9">
    <location>
        <begin position="12"/>
        <end position="14"/>
    </location>
    <ligand>
        <name>substrate</name>
    </ligand>
</feature>
<dbReference type="OrthoDB" id="9775849at2"/>
<feature type="active site" description="Proton acceptor" evidence="9">
    <location>
        <position position="252"/>
    </location>
</feature>
<dbReference type="GO" id="GO:0019303">
    <property type="term" value="P:D-ribose catabolic process"/>
    <property type="evidence" value="ECO:0007669"/>
    <property type="project" value="UniProtKB-UniRule"/>
</dbReference>
<evidence type="ECO:0000256" key="10">
    <source>
        <dbReference type="NCBIfam" id="TIGR02152"/>
    </source>
</evidence>
<organism evidence="12 13">
    <name type="scientific">Dokdonella koreensis DS-123</name>
    <dbReference type="NCBI Taxonomy" id="1300342"/>
    <lineage>
        <taxon>Bacteria</taxon>
        <taxon>Pseudomonadati</taxon>
        <taxon>Pseudomonadota</taxon>
        <taxon>Gammaproteobacteria</taxon>
        <taxon>Lysobacterales</taxon>
        <taxon>Rhodanobacteraceae</taxon>
        <taxon>Dokdonella</taxon>
    </lineage>
</organism>
<dbReference type="EC" id="2.7.1.15" evidence="9 10"/>
<dbReference type="KEGG" id="dko:I596_1167"/>
<feature type="binding site" evidence="9">
    <location>
        <begin position="251"/>
        <end position="252"/>
    </location>
    <ligand>
        <name>ATP</name>
        <dbReference type="ChEBI" id="CHEBI:30616"/>
    </ligand>
</feature>
<protein>
    <recommendedName>
        <fullName evidence="9 10">Ribokinase</fullName>
        <shortName evidence="9">RK</shortName>
        <ecNumber evidence="9 10">2.7.1.15</ecNumber>
    </recommendedName>
</protein>
<evidence type="ECO:0000256" key="4">
    <source>
        <dbReference type="ARBA" id="ARBA00022777"/>
    </source>
</evidence>
<keyword evidence="4 9" id="KW-0418">Kinase</keyword>
<feature type="binding site" evidence="9">
    <location>
        <position position="282"/>
    </location>
    <ligand>
        <name>K(+)</name>
        <dbReference type="ChEBI" id="CHEBI:29103"/>
    </ligand>
</feature>
<dbReference type="PANTHER" id="PTHR10584">
    <property type="entry name" value="SUGAR KINASE"/>
    <property type="match status" value="1"/>
</dbReference>
<dbReference type="InterPro" id="IPR029056">
    <property type="entry name" value="Ribokinase-like"/>
</dbReference>